<evidence type="ECO:0008006" key="3">
    <source>
        <dbReference type="Google" id="ProtNLM"/>
    </source>
</evidence>
<proteinExistence type="predicted"/>
<organism evidence="1 2">
    <name type="scientific">Aspergillus puulaauensis</name>
    <dbReference type="NCBI Taxonomy" id="1220207"/>
    <lineage>
        <taxon>Eukaryota</taxon>
        <taxon>Fungi</taxon>
        <taxon>Dikarya</taxon>
        <taxon>Ascomycota</taxon>
        <taxon>Pezizomycotina</taxon>
        <taxon>Eurotiomycetes</taxon>
        <taxon>Eurotiomycetidae</taxon>
        <taxon>Eurotiales</taxon>
        <taxon>Aspergillaceae</taxon>
        <taxon>Aspergillus</taxon>
    </lineage>
</organism>
<dbReference type="OrthoDB" id="5275938at2759"/>
<dbReference type="KEGG" id="apuu:APUU_10116S"/>
<protein>
    <recommendedName>
        <fullName evidence="3">BTB domain-containing protein</fullName>
    </recommendedName>
</protein>
<evidence type="ECO:0000313" key="1">
    <source>
        <dbReference type="EMBL" id="BCS17288.1"/>
    </source>
</evidence>
<name>A0A7R8AHA6_9EURO</name>
<dbReference type="AlphaFoldDB" id="A0A7R8AHA6"/>
<dbReference type="RefSeq" id="XP_041549482.1">
    <property type="nucleotide sequence ID" value="XM_041695212.1"/>
</dbReference>
<gene>
    <name evidence="1" type="ORF">APUU_10116S</name>
</gene>
<sequence>MTLDVLDPEGDYTLRCGDTEFLVSSKSVSLAAPQLSRASIQLLASENPRTVRIFLNIAHHLSDDVPTVINGDDVLSLANFVDKYKCHSAITAHAQQWLQRNWEGLSGEDLWKALRFACTMNIEKDYIQIFRQLVTSHAGPFHSWAFAANNNSSVPEDTLDALDKHQTRLRFVTLEAVLDMPALLAESDCQQAQVFIGSYMQSLRRLGILPGTTSFQSKTYSEVRGQARQLPIAWYPAHASGCCSTYIWLEQRGHLLEKLEDCLSRMSEDH</sequence>
<dbReference type="GeneID" id="64967293"/>
<keyword evidence="2" id="KW-1185">Reference proteome</keyword>
<reference evidence="1" key="1">
    <citation type="submission" date="2021-01" db="EMBL/GenBank/DDBJ databases">
        <authorList>
            <consortium name="Aspergillus puulaauensis MK2 genome sequencing consortium"/>
            <person name="Kazuki M."/>
            <person name="Futagami T."/>
        </authorList>
    </citation>
    <scope>NUCLEOTIDE SEQUENCE</scope>
    <source>
        <strain evidence="1">MK2</strain>
    </source>
</reference>
<reference evidence="1" key="2">
    <citation type="submission" date="2021-02" db="EMBL/GenBank/DDBJ databases">
        <title>Aspergillus puulaauensis MK2 genome sequence.</title>
        <authorList>
            <person name="Futagami T."/>
            <person name="Mori K."/>
            <person name="Kadooka C."/>
            <person name="Tanaka T."/>
        </authorList>
    </citation>
    <scope>NUCLEOTIDE SEQUENCE</scope>
    <source>
        <strain evidence="1">MK2</strain>
    </source>
</reference>
<dbReference type="EMBL" id="AP024443">
    <property type="protein sequence ID" value="BCS17288.1"/>
    <property type="molecule type" value="Genomic_DNA"/>
</dbReference>
<accession>A0A7R8AHA6</accession>
<dbReference type="Proteomes" id="UP000654913">
    <property type="component" value="Chromosome 1"/>
</dbReference>
<evidence type="ECO:0000313" key="2">
    <source>
        <dbReference type="Proteomes" id="UP000654913"/>
    </source>
</evidence>